<accession>A0A081C8Y6</accession>
<dbReference type="InterPro" id="IPR021799">
    <property type="entry name" value="PIN-like_prokaryotic"/>
</dbReference>
<dbReference type="Pfam" id="PF11848">
    <property type="entry name" value="DUF3368"/>
    <property type="match status" value="1"/>
</dbReference>
<evidence type="ECO:0000313" key="3">
    <source>
        <dbReference type="Proteomes" id="UP000030661"/>
    </source>
</evidence>
<protein>
    <submittedName>
        <fullName evidence="2">Nucleic acid-binding protein, PIN domain</fullName>
    </submittedName>
</protein>
<dbReference type="PANTHER" id="PTHR39550:SF1">
    <property type="entry name" value="SLL0658 PROTEIN"/>
    <property type="match status" value="1"/>
</dbReference>
<dbReference type="HOGENOM" id="CLU_1902561_0_0_0"/>
<gene>
    <name evidence="2" type="ORF">U27_00939</name>
</gene>
<dbReference type="PANTHER" id="PTHR39550">
    <property type="entry name" value="SLL0658 PROTEIN"/>
    <property type="match status" value="1"/>
</dbReference>
<organism evidence="2">
    <name type="scientific">Vecturithrix granuli</name>
    <dbReference type="NCBI Taxonomy" id="1499967"/>
    <lineage>
        <taxon>Bacteria</taxon>
        <taxon>Candidatus Moduliflexota</taxon>
        <taxon>Candidatus Vecturitrichia</taxon>
        <taxon>Candidatus Vecturitrichales</taxon>
        <taxon>Candidatus Vecturitrichaceae</taxon>
        <taxon>Candidatus Vecturithrix</taxon>
    </lineage>
</organism>
<dbReference type="EMBL" id="DF820476">
    <property type="protein sequence ID" value="GAK61041.1"/>
    <property type="molecule type" value="Genomic_DNA"/>
</dbReference>
<sequence length="133" mass="14634">MNVGTVSRTQEGDEVIASGQRPDRRGIRDAVAATTPDRPLAMSHHLPFHHYQRSVIAYAHAHTGCIASLDDLQARLFAEGFGLKVIGTIGVLIKAKQLQVIPSIREQLHNLQHQGFHLSTEVQNEALRLAGEE</sequence>
<name>A0A081C8Y6_VECG1</name>
<evidence type="ECO:0000313" key="2">
    <source>
        <dbReference type="EMBL" id="GAK61041.1"/>
    </source>
</evidence>
<proteinExistence type="predicted"/>
<dbReference type="STRING" id="1499967.U27_00939"/>
<evidence type="ECO:0000256" key="1">
    <source>
        <dbReference type="SAM" id="MobiDB-lite"/>
    </source>
</evidence>
<dbReference type="eggNOG" id="COG2405">
    <property type="taxonomic scope" value="Bacteria"/>
</dbReference>
<dbReference type="Proteomes" id="UP000030661">
    <property type="component" value="Unassembled WGS sequence"/>
</dbReference>
<dbReference type="AlphaFoldDB" id="A0A081C8Y6"/>
<feature type="region of interest" description="Disordered" evidence="1">
    <location>
        <begin position="1"/>
        <end position="26"/>
    </location>
</feature>
<reference evidence="2" key="1">
    <citation type="journal article" date="2015" name="PeerJ">
        <title>First genomic representation of candidate bacterial phylum KSB3 points to enhanced environmental sensing as a trigger of wastewater bulking.</title>
        <authorList>
            <person name="Sekiguchi Y."/>
            <person name="Ohashi A."/>
            <person name="Parks D.H."/>
            <person name="Yamauchi T."/>
            <person name="Tyson G.W."/>
            <person name="Hugenholtz P."/>
        </authorList>
    </citation>
    <scope>NUCLEOTIDE SEQUENCE [LARGE SCALE GENOMIC DNA]</scope>
</reference>
<keyword evidence="3" id="KW-1185">Reference proteome</keyword>